<dbReference type="SUPFAM" id="SSF53822">
    <property type="entry name" value="Periplasmic binding protein-like I"/>
    <property type="match status" value="1"/>
</dbReference>
<keyword evidence="6 14" id="KW-1133">Transmembrane helix</keyword>
<dbReference type="AlphaFoldDB" id="A0A5J9TLH1"/>
<keyword evidence="10" id="KW-0325">Glycoprotein</keyword>
<keyword evidence="3" id="KW-0813">Transport</keyword>
<dbReference type="InterPro" id="IPR028082">
    <property type="entry name" value="Peripla_BP_I"/>
</dbReference>
<evidence type="ECO:0000256" key="12">
    <source>
        <dbReference type="ARBA" id="ARBA00023303"/>
    </source>
</evidence>
<comment type="caution">
    <text evidence="16">The sequence shown here is derived from an EMBL/GenBank/DDBJ whole genome shotgun (WGS) entry which is preliminary data.</text>
</comment>
<keyword evidence="5" id="KW-0732">Signal</keyword>
<dbReference type="InterPro" id="IPR001828">
    <property type="entry name" value="ANF_lig-bd_rcpt"/>
</dbReference>
<sequence length="885" mass="97853">MTSDMGRKSLACVSMALEDFYSEHPSYATRVKLHVRETRGELDTAAHTAEDLIKNAQVQAIIVAIQTSGEDELFSQLGSHYRIPVLSFSSVSPTWRLHTTPFLLHTAVKDSFQVAPITEILTSFSWHELTIVCEDSPYETGIFQPLSDALQSNKVHSMDSVAMPICVTNDQLDQVLNHLKEKPTRLFIVHLRPALAVHFFSRAKYAGMITEDYLWIVSAALGNVADSLSPNDIDYLQGVMTLRPYVQATRYVYNFSARFHLNNQDPDDIYNPSVLFWAYDTAWATAMAVEIALLSSSALLMNNTDLGRNGLSASRRALLDSILDTTFDGLAGRFKLVNGERQLPPYEIVIATGKGAVGAVKSEAKRRTARKLAEENLGKVCGGLPKSNSSLPSTTEQITGCSIDFFKAALKQLQLDPQCYEFCVFEGLYDELVQDVSLGNLDGAVGDLTITSERTRGVDFTMPYTQSGVYLLVLSEDDIESIQWIFIKPLTWELWLATVVFFFFTGFVVWMIERPRNPQYQGSSLRQFITASYFAFSTLTFSHDQIIRSPLSKIVVVIWCFVVLILVQSYTASLSSMLTAERLRPSVTDLDQLRNNGDNIGYQTGSFVKTILTSQGWNDSRLNNYSTKAQYAEALRKGSKNDGVSAIVEEIPFLTSFLSDPQYQKEFRMVKTIYKTPGFGFAFPLGFPLLHNLSTALLNVSGGDEGSKIEARWLGTDSLSSSYGRPNTDSTPLTLQSFSGLFITSGCISLAMMLIRIGKFLHAKWTQVKDSNVQNIGNNVIDEESCPLQNSTSNVSVPDQPHHEAGNDVNQGAHGSGDSGGMVESHPIQNDMGNSSAHDRLNEAISNNDSRGVYRSSAGATYEEPSAMNNGFVPAQSLQIEMNTV</sequence>
<proteinExistence type="inferred from homology"/>
<organism evidence="16 17">
    <name type="scientific">Eragrostis curvula</name>
    <name type="common">weeping love grass</name>
    <dbReference type="NCBI Taxonomy" id="38414"/>
    <lineage>
        <taxon>Eukaryota</taxon>
        <taxon>Viridiplantae</taxon>
        <taxon>Streptophyta</taxon>
        <taxon>Embryophyta</taxon>
        <taxon>Tracheophyta</taxon>
        <taxon>Spermatophyta</taxon>
        <taxon>Magnoliopsida</taxon>
        <taxon>Liliopsida</taxon>
        <taxon>Poales</taxon>
        <taxon>Poaceae</taxon>
        <taxon>PACMAD clade</taxon>
        <taxon>Chloridoideae</taxon>
        <taxon>Eragrostideae</taxon>
        <taxon>Eragrostidinae</taxon>
        <taxon>Eragrostis</taxon>
    </lineage>
</organism>
<dbReference type="PIRSF" id="PIRSF037090">
    <property type="entry name" value="Iontro_Glu-like_rcpt_pln"/>
    <property type="match status" value="1"/>
</dbReference>
<accession>A0A5J9TLH1</accession>
<dbReference type="Gene3D" id="3.40.190.10">
    <property type="entry name" value="Periplasmic binding protein-like II"/>
    <property type="match status" value="1"/>
</dbReference>
<evidence type="ECO:0000256" key="8">
    <source>
        <dbReference type="ARBA" id="ARBA00023136"/>
    </source>
</evidence>
<keyword evidence="7" id="KW-0406">Ion transport</keyword>
<feature type="non-terminal residue" evidence="16">
    <location>
        <position position="1"/>
    </location>
</feature>
<dbReference type="GO" id="GO:0015276">
    <property type="term" value="F:ligand-gated monoatomic ion channel activity"/>
    <property type="evidence" value="ECO:0007669"/>
    <property type="project" value="InterPro"/>
</dbReference>
<dbReference type="GO" id="GO:0016020">
    <property type="term" value="C:membrane"/>
    <property type="evidence" value="ECO:0007669"/>
    <property type="project" value="UniProtKB-SubCell"/>
</dbReference>
<evidence type="ECO:0000256" key="1">
    <source>
        <dbReference type="ARBA" id="ARBA00004141"/>
    </source>
</evidence>
<dbReference type="InterPro" id="IPR017103">
    <property type="entry name" value="Iontropic_Glu_rcpt_pln"/>
</dbReference>
<dbReference type="Gene3D" id="1.10.287.70">
    <property type="match status" value="1"/>
</dbReference>
<dbReference type="Proteomes" id="UP000324897">
    <property type="component" value="Chromosome 3"/>
</dbReference>
<dbReference type="SMART" id="SM00079">
    <property type="entry name" value="PBPe"/>
    <property type="match status" value="1"/>
</dbReference>
<feature type="transmembrane region" description="Helical" evidence="14">
    <location>
        <begin position="554"/>
        <end position="574"/>
    </location>
</feature>
<dbReference type="Gramene" id="TVU12249">
    <property type="protein sequence ID" value="TVU12249"/>
    <property type="gene ID" value="EJB05_45884"/>
</dbReference>
<dbReference type="InterPro" id="IPR001320">
    <property type="entry name" value="Iontro_rcpt_C"/>
</dbReference>
<evidence type="ECO:0000256" key="3">
    <source>
        <dbReference type="ARBA" id="ARBA00022448"/>
    </source>
</evidence>
<evidence type="ECO:0000256" key="7">
    <source>
        <dbReference type="ARBA" id="ARBA00023065"/>
    </source>
</evidence>
<dbReference type="FunFam" id="1.10.287.70:FF:000037">
    <property type="entry name" value="Glutamate receptor"/>
    <property type="match status" value="1"/>
</dbReference>
<keyword evidence="17" id="KW-1185">Reference proteome</keyword>
<feature type="region of interest" description="Disordered" evidence="13">
    <location>
        <begin position="784"/>
        <end position="838"/>
    </location>
</feature>
<evidence type="ECO:0000313" key="17">
    <source>
        <dbReference type="Proteomes" id="UP000324897"/>
    </source>
</evidence>
<dbReference type="Pfam" id="PF01094">
    <property type="entry name" value="ANF_receptor"/>
    <property type="match status" value="1"/>
</dbReference>
<evidence type="ECO:0000256" key="2">
    <source>
        <dbReference type="ARBA" id="ARBA00008685"/>
    </source>
</evidence>
<evidence type="ECO:0000256" key="11">
    <source>
        <dbReference type="ARBA" id="ARBA00023286"/>
    </source>
</evidence>
<dbReference type="Pfam" id="PF00060">
    <property type="entry name" value="Lig_chan"/>
    <property type="match status" value="1"/>
</dbReference>
<dbReference type="OrthoDB" id="687826at2759"/>
<keyword evidence="4 14" id="KW-0812">Transmembrane</keyword>
<keyword evidence="9" id="KW-0675">Receptor</keyword>
<dbReference type="InterPro" id="IPR015683">
    <property type="entry name" value="Ionotropic_Glu_rcpt"/>
</dbReference>
<dbReference type="SUPFAM" id="SSF53850">
    <property type="entry name" value="Periplasmic binding protein-like II"/>
    <property type="match status" value="1"/>
</dbReference>
<feature type="compositionally biased region" description="Polar residues" evidence="13">
    <location>
        <begin position="827"/>
        <end position="836"/>
    </location>
</feature>
<dbReference type="Gene3D" id="3.40.50.2300">
    <property type="match status" value="2"/>
</dbReference>
<evidence type="ECO:0000313" key="16">
    <source>
        <dbReference type="EMBL" id="TVU12249.1"/>
    </source>
</evidence>
<evidence type="ECO:0000256" key="13">
    <source>
        <dbReference type="SAM" id="MobiDB-lite"/>
    </source>
</evidence>
<evidence type="ECO:0000256" key="9">
    <source>
        <dbReference type="ARBA" id="ARBA00023170"/>
    </source>
</evidence>
<evidence type="ECO:0000259" key="15">
    <source>
        <dbReference type="SMART" id="SM00079"/>
    </source>
</evidence>
<evidence type="ECO:0000256" key="4">
    <source>
        <dbReference type="ARBA" id="ARBA00022692"/>
    </source>
</evidence>
<feature type="domain" description="Ionotropic glutamate receptor C-terminal" evidence="15">
    <location>
        <begin position="376"/>
        <end position="716"/>
    </location>
</feature>
<protein>
    <recommendedName>
        <fullName evidence="15">Ionotropic glutamate receptor C-terminal domain-containing protein</fullName>
    </recommendedName>
</protein>
<evidence type="ECO:0000256" key="5">
    <source>
        <dbReference type="ARBA" id="ARBA00022729"/>
    </source>
</evidence>
<gene>
    <name evidence="16" type="ORF">EJB05_45884</name>
</gene>
<comment type="subcellular location">
    <subcellularLocation>
        <location evidence="1">Membrane</location>
        <topology evidence="1">Multi-pass membrane protein</topology>
    </subcellularLocation>
</comment>
<comment type="similarity">
    <text evidence="2">Belongs to the glutamate-gated ion channel (TC 1.A.10.1) family.</text>
</comment>
<evidence type="ECO:0000256" key="10">
    <source>
        <dbReference type="ARBA" id="ARBA00023180"/>
    </source>
</evidence>
<dbReference type="PANTHER" id="PTHR18966">
    <property type="entry name" value="IONOTROPIC GLUTAMATE RECEPTOR"/>
    <property type="match status" value="1"/>
</dbReference>
<dbReference type="SUPFAM" id="SSF81324">
    <property type="entry name" value="Voltage-gated potassium channels"/>
    <property type="match status" value="1"/>
</dbReference>
<evidence type="ECO:0000256" key="6">
    <source>
        <dbReference type="ARBA" id="ARBA00022989"/>
    </source>
</evidence>
<keyword evidence="12" id="KW-0407">Ion channel</keyword>
<evidence type="ECO:0000256" key="14">
    <source>
        <dbReference type="SAM" id="Phobius"/>
    </source>
</evidence>
<name>A0A5J9TLH1_9POAL</name>
<keyword evidence="11" id="KW-1071">Ligand-gated ion channel</keyword>
<keyword evidence="8 14" id="KW-0472">Membrane</keyword>
<dbReference type="EMBL" id="RWGY01000039">
    <property type="protein sequence ID" value="TVU12249.1"/>
    <property type="molecule type" value="Genomic_DNA"/>
</dbReference>
<feature type="transmembrane region" description="Helical" evidence="14">
    <location>
        <begin position="492"/>
        <end position="512"/>
    </location>
</feature>
<feature type="compositionally biased region" description="Polar residues" evidence="13">
    <location>
        <begin position="787"/>
        <end position="797"/>
    </location>
</feature>
<reference evidence="16 17" key="1">
    <citation type="journal article" date="2019" name="Sci. Rep.">
        <title>A high-quality genome of Eragrostis curvula grass provides insights into Poaceae evolution and supports new strategies to enhance forage quality.</title>
        <authorList>
            <person name="Carballo J."/>
            <person name="Santos B.A.C.M."/>
            <person name="Zappacosta D."/>
            <person name="Garbus I."/>
            <person name="Selva J.P."/>
            <person name="Gallo C.A."/>
            <person name="Diaz A."/>
            <person name="Albertini E."/>
            <person name="Caccamo M."/>
            <person name="Echenique V."/>
        </authorList>
    </citation>
    <scope>NUCLEOTIDE SEQUENCE [LARGE SCALE GENOMIC DNA]</scope>
    <source>
        <strain evidence="17">cv. Victoria</strain>
        <tissue evidence="16">Leaf</tissue>
    </source>
</reference>